<evidence type="ECO:0000256" key="1">
    <source>
        <dbReference type="SAM" id="SignalP"/>
    </source>
</evidence>
<gene>
    <name evidence="2" type="ORF">JCM19301_50</name>
    <name evidence="3" type="ORF">JCM19302_2271</name>
    <name evidence="4" type="ORF">JCM19538_661</name>
</gene>
<dbReference type="Proteomes" id="UP000029641">
    <property type="component" value="Unassembled WGS sequence"/>
</dbReference>
<protein>
    <recommendedName>
        <fullName evidence="7">Tetratricopeptide repeat protein</fullName>
    </recommendedName>
</protein>
<dbReference type="EMBL" id="BBNR01000022">
    <property type="protein sequence ID" value="GAL68608.1"/>
    <property type="molecule type" value="Genomic_DNA"/>
</dbReference>
<evidence type="ECO:0000313" key="4">
    <source>
        <dbReference type="EMBL" id="GAL90194.1"/>
    </source>
</evidence>
<dbReference type="Proteomes" id="UP000029646">
    <property type="component" value="Unassembled WGS sequence"/>
</dbReference>
<dbReference type="Gene3D" id="1.25.40.10">
    <property type="entry name" value="Tetratricopeptide repeat domain"/>
    <property type="match status" value="1"/>
</dbReference>
<evidence type="ECO:0000313" key="2">
    <source>
        <dbReference type="EMBL" id="GAL68608.1"/>
    </source>
</evidence>
<feature type="signal peptide" evidence="1">
    <location>
        <begin position="1"/>
        <end position="18"/>
    </location>
</feature>
<name>A0A090WAU5_9FLAO</name>
<proteinExistence type="predicted"/>
<dbReference type="AlphaFoldDB" id="A0A090WAU5"/>
<keyword evidence="1" id="KW-0732">Signal</keyword>
<dbReference type="InterPro" id="IPR011990">
    <property type="entry name" value="TPR-like_helical_dom_sf"/>
</dbReference>
<organism evidence="3 5">
    <name type="scientific">Jejuia pallidilutea</name>
    <dbReference type="NCBI Taxonomy" id="504487"/>
    <lineage>
        <taxon>Bacteria</taxon>
        <taxon>Pseudomonadati</taxon>
        <taxon>Bacteroidota</taxon>
        <taxon>Flavobacteriia</taxon>
        <taxon>Flavobacteriales</taxon>
        <taxon>Flavobacteriaceae</taxon>
        <taxon>Jejuia</taxon>
    </lineage>
</organism>
<reference evidence="6" key="1">
    <citation type="journal article" date="2014" name="Genome Announc.">
        <title>Draft Genome Sequence of Marine Flavobacterium Jejuia pallidilutea Strain 11shimoA1 and Pigmentation Mutants.</title>
        <authorList>
            <person name="Takatani N."/>
            <person name="Nakanishi M."/>
            <person name="Meirelles P."/>
            <person name="Mino S."/>
            <person name="Suda W."/>
            <person name="Oshima K."/>
            <person name="Hattori M."/>
            <person name="Ohkuma M."/>
            <person name="Hosokawa M."/>
            <person name="Miyashita K."/>
            <person name="Thompson F.L."/>
            <person name="Niwa A."/>
            <person name="Sawabe T."/>
            <person name="Sawabe T."/>
        </authorList>
    </citation>
    <scope>NUCLEOTIDE SEQUENCE [LARGE SCALE GENOMIC DNA]</scope>
    <source>
        <strain evidence="6">JCM 19538</strain>
    </source>
</reference>
<dbReference type="OrthoDB" id="1150971at2"/>
<dbReference type="EMBL" id="BBNY01000070">
    <property type="protein sequence ID" value="GAL90194.1"/>
    <property type="molecule type" value="Genomic_DNA"/>
</dbReference>
<keyword evidence="6" id="KW-1185">Reference proteome</keyword>
<dbReference type="eggNOG" id="ENOG502ZB91">
    <property type="taxonomic scope" value="Bacteria"/>
</dbReference>
<dbReference type="STRING" id="504487.JCM19538_661"/>
<dbReference type="Proteomes" id="UP000030184">
    <property type="component" value="Unassembled WGS sequence"/>
</dbReference>
<sequence length="207" mass="23089">MKHVITIAILLCSIVASAQSNYEKGMQKAFDLWSQNKPEEAVHMFERIASAETDNWLPPYWASQINIVTSFGEKDEEKLAAKLKKAQNLLNDATAISKNNPEIMVLQAMLHTAWIASDGATYGMTLSPKVVELYAKAEALAPNNPRVVASKAEWNIGSAQYFGQDIAPFCKDLKRALELFANFKAETQFHPQWGKDRVEVLLESCKG</sequence>
<feature type="chain" id="PRO_5010408436" description="Tetratricopeptide repeat protein" evidence="1">
    <location>
        <begin position="19"/>
        <end position="207"/>
    </location>
</feature>
<evidence type="ECO:0000313" key="6">
    <source>
        <dbReference type="Proteomes" id="UP000030184"/>
    </source>
</evidence>
<dbReference type="EMBL" id="BBNS01000026">
    <property type="protein sequence ID" value="GAL72549.1"/>
    <property type="molecule type" value="Genomic_DNA"/>
</dbReference>
<evidence type="ECO:0000313" key="3">
    <source>
        <dbReference type="EMBL" id="GAL72549.1"/>
    </source>
</evidence>
<evidence type="ECO:0008006" key="7">
    <source>
        <dbReference type="Google" id="ProtNLM"/>
    </source>
</evidence>
<comment type="caution">
    <text evidence="3">The sequence shown here is derived from an EMBL/GenBank/DDBJ whole genome shotgun (WGS) entry which is preliminary data.</text>
</comment>
<dbReference type="RefSeq" id="WP_042245958.1">
    <property type="nucleotide sequence ID" value="NZ_BBNR01000022.1"/>
</dbReference>
<evidence type="ECO:0000313" key="5">
    <source>
        <dbReference type="Proteomes" id="UP000029646"/>
    </source>
</evidence>
<accession>A0A090WAU5</accession>